<dbReference type="Pfam" id="PF00486">
    <property type="entry name" value="Trans_reg_C"/>
    <property type="match status" value="1"/>
</dbReference>
<organism evidence="4 5">
    <name type="scientific">Scleromatobacter humisilvae</name>
    <dbReference type="NCBI Taxonomy" id="2897159"/>
    <lineage>
        <taxon>Bacteria</taxon>
        <taxon>Pseudomonadati</taxon>
        <taxon>Pseudomonadota</taxon>
        <taxon>Betaproteobacteria</taxon>
        <taxon>Burkholderiales</taxon>
        <taxon>Sphaerotilaceae</taxon>
        <taxon>Scleromatobacter</taxon>
    </lineage>
</organism>
<dbReference type="InterPro" id="IPR016032">
    <property type="entry name" value="Sig_transdc_resp-reg_C-effctor"/>
</dbReference>
<dbReference type="RefSeq" id="WP_275681023.1">
    <property type="nucleotide sequence ID" value="NZ_JAJLJH010000001.1"/>
</dbReference>
<evidence type="ECO:0000256" key="1">
    <source>
        <dbReference type="ARBA" id="ARBA00023125"/>
    </source>
</evidence>
<protein>
    <submittedName>
        <fullName evidence="4">Helix-turn-helix transcriptional regulator</fullName>
    </submittedName>
</protein>
<dbReference type="PANTHER" id="PTHR47691:SF3">
    <property type="entry name" value="HTH-TYPE TRANSCRIPTIONAL REGULATOR RV0890C-RELATED"/>
    <property type="match status" value="1"/>
</dbReference>
<dbReference type="GO" id="GO:0003677">
    <property type="term" value="F:DNA binding"/>
    <property type="evidence" value="ECO:0007669"/>
    <property type="project" value="UniProtKB-UniRule"/>
</dbReference>
<dbReference type="Pfam" id="PF25872">
    <property type="entry name" value="HTH_77"/>
    <property type="match status" value="1"/>
</dbReference>
<dbReference type="Proteomes" id="UP001139353">
    <property type="component" value="Unassembled WGS sequence"/>
</dbReference>
<dbReference type="PANTHER" id="PTHR47691">
    <property type="entry name" value="REGULATOR-RELATED"/>
    <property type="match status" value="1"/>
</dbReference>
<keyword evidence="1 2" id="KW-0238">DNA-binding</keyword>
<dbReference type="Gene3D" id="3.40.50.300">
    <property type="entry name" value="P-loop containing nucleotide triphosphate hydrolases"/>
    <property type="match status" value="1"/>
</dbReference>
<dbReference type="EMBL" id="JAJLJH010000001">
    <property type="protein sequence ID" value="MCK9685005.1"/>
    <property type="molecule type" value="Genomic_DNA"/>
</dbReference>
<dbReference type="InterPro" id="IPR058852">
    <property type="entry name" value="HTH_77"/>
</dbReference>
<dbReference type="SMART" id="SM00862">
    <property type="entry name" value="Trans_reg_C"/>
    <property type="match status" value="1"/>
</dbReference>
<dbReference type="InterPro" id="IPR001867">
    <property type="entry name" value="OmpR/PhoB-type_DNA-bd"/>
</dbReference>
<evidence type="ECO:0000313" key="4">
    <source>
        <dbReference type="EMBL" id="MCK9685005.1"/>
    </source>
</evidence>
<dbReference type="InterPro" id="IPR049945">
    <property type="entry name" value="AAA_22"/>
</dbReference>
<name>A0A9X1YGH5_9BURK</name>
<dbReference type="GO" id="GO:0006355">
    <property type="term" value="P:regulation of DNA-templated transcription"/>
    <property type="evidence" value="ECO:0007669"/>
    <property type="project" value="InterPro"/>
</dbReference>
<dbReference type="Pfam" id="PF13401">
    <property type="entry name" value="AAA_22"/>
    <property type="match status" value="1"/>
</dbReference>
<gene>
    <name evidence="4" type="ORF">LPC04_04705</name>
</gene>
<dbReference type="CDD" id="cd00383">
    <property type="entry name" value="trans_reg_C"/>
    <property type="match status" value="1"/>
</dbReference>
<dbReference type="SUPFAM" id="SSF52540">
    <property type="entry name" value="P-loop containing nucleoside triphosphate hydrolases"/>
    <property type="match status" value="1"/>
</dbReference>
<evidence type="ECO:0000259" key="3">
    <source>
        <dbReference type="PROSITE" id="PS51755"/>
    </source>
</evidence>
<dbReference type="PROSITE" id="PS51755">
    <property type="entry name" value="OMPR_PHOB"/>
    <property type="match status" value="1"/>
</dbReference>
<dbReference type="GO" id="GO:0000160">
    <property type="term" value="P:phosphorelay signal transduction system"/>
    <property type="evidence" value="ECO:0007669"/>
    <property type="project" value="InterPro"/>
</dbReference>
<feature type="domain" description="OmpR/PhoB-type" evidence="3">
    <location>
        <begin position="2"/>
        <end position="95"/>
    </location>
</feature>
<dbReference type="AlphaFoldDB" id="A0A9X1YGH5"/>
<dbReference type="InterPro" id="IPR036388">
    <property type="entry name" value="WH-like_DNA-bd_sf"/>
</dbReference>
<comment type="caution">
    <text evidence="4">The sequence shown here is derived from an EMBL/GenBank/DDBJ whole genome shotgun (WGS) entry which is preliminary data.</text>
</comment>
<keyword evidence="5" id="KW-1185">Reference proteome</keyword>
<dbReference type="PRINTS" id="PR00364">
    <property type="entry name" value="DISEASERSIST"/>
</dbReference>
<reference evidence="4" key="1">
    <citation type="submission" date="2021-11" db="EMBL/GenBank/DDBJ databases">
        <title>BS-T2-15 a new species belonging to the Comamonadaceae family isolated from the soil of a French oak forest.</title>
        <authorList>
            <person name="Mieszkin S."/>
            <person name="Alain K."/>
        </authorList>
    </citation>
    <scope>NUCLEOTIDE SEQUENCE</scope>
    <source>
        <strain evidence="4">BS-T2-15</strain>
    </source>
</reference>
<dbReference type="Gene3D" id="1.10.10.10">
    <property type="entry name" value="Winged helix-like DNA-binding domain superfamily/Winged helix DNA-binding domain"/>
    <property type="match status" value="1"/>
</dbReference>
<accession>A0A9X1YGH5</accession>
<proteinExistence type="predicted"/>
<dbReference type="InterPro" id="IPR027417">
    <property type="entry name" value="P-loop_NTPase"/>
</dbReference>
<sequence>MGQRICFGNAEIRLDERVVLVGGQPAALGSRAFDMLAVLVEHRARTVSKNELLDRVWPGMVVEENNLAAQVSALRKALGPQVIATVPGRGYRFAAAVEDSPQVAPTDPPARTLGETPMPATAGELRGREQDIAALVDLVRQHRLVTIVGAGGIGKTSVAVAVARAQRGGWRDGVNFVDLTEIRDPTLVARAVAQAAGLPAVANDEPLPPLIEALKPLQMLLVVDNAEHLRDGVAILAHAVTSGVPGVHLLVTSQVPLKTDLEQVFRLGPLELPTTGASLGEAVSNGAVALFVDQARAADRRFEVTSANLPVVIDLCRQLDGVPLAIKLAAARLPLFGLAGLAARLGDRLSLLTQGARTGPRRQQTLQAALDWSHALLDDPARRVLRRLAICAGGLTLELAAAICGDESLDAWQVIDQLGELVDRSLVEADGVERVRYRLLESAREYARLRLDESGERARVQARHAEAITAMMEAAYEAYWRSADAPWLEDCAPEIDNIRAALEWSTAHDPELALRLAGSSSVVFLLTGQAPEARRRLAALESVAIQAGALPAASRYWLERSRLHLGVSGAVMAELALRAASHYRAAGDARGLYLALRCAAGSGSLPVDSATAHVAEMSALQSPDWPLRLRLQLDLARITVISAEGRLEQAREAYLDLLRQSTAAKLDSMTAVARVGLAATHLALDDPDAAIRVARTHVDAPSARRGNLILPALATIADALLHGDDVDASREAVIALIDASRIRAWEWFGLYADLFALLAVAQGRFEAAARLLGHADHAHRRAGQRDANSARARARVAAALAGALDPATLARLQDEGSRLDDEAVSELTLAT</sequence>
<feature type="DNA-binding region" description="OmpR/PhoB-type" evidence="2">
    <location>
        <begin position="2"/>
        <end position="95"/>
    </location>
</feature>
<evidence type="ECO:0000256" key="2">
    <source>
        <dbReference type="PROSITE-ProRule" id="PRU01091"/>
    </source>
</evidence>
<dbReference type="SUPFAM" id="SSF46894">
    <property type="entry name" value="C-terminal effector domain of the bipartite response regulators"/>
    <property type="match status" value="1"/>
</dbReference>
<dbReference type="GO" id="GO:0016887">
    <property type="term" value="F:ATP hydrolysis activity"/>
    <property type="evidence" value="ECO:0007669"/>
    <property type="project" value="InterPro"/>
</dbReference>
<evidence type="ECO:0000313" key="5">
    <source>
        <dbReference type="Proteomes" id="UP001139353"/>
    </source>
</evidence>